<dbReference type="GO" id="GO:0003677">
    <property type="term" value="F:DNA binding"/>
    <property type="evidence" value="ECO:0007669"/>
    <property type="project" value="InterPro"/>
</dbReference>
<dbReference type="InterPro" id="IPR041468">
    <property type="entry name" value="HTH_ParB/Spo0J"/>
</dbReference>
<comment type="similarity">
    <text evidence="1">Belongs to the ParB family.</text>
</comment>
<evidence type="ECO:0000256" key="3">
    <source>
        <dbReference type="SAM" id="MobiDB-lite"/>
    </source>
</evidence>
<dbReference type="EMBL" id="CP002657">
    <property type="protein sequence ID" value="AEB85126.1"/>
    <property type="molecule type" value="Genomic_DNA"/>
</dbReference>
<dbReference type="RefSeq" id="WP_013722326.1">
    <property type="nucleotide sequence ID" value="NC_015422.1"/>
</dbReference>
<dbReference type="STRING" id="596154.Alide2_2777"/>
<reference evidence="5 6" key="2">
    <citation type="submission" date="2011-04" db="EMBL/GenBank/DDBJ databases">
        <title>Complete sequence of chromosome of Alicycliphilus denitrificans K601.</title>
        <authorList>
            <consortium name="US DOE Joint Genome Institute"/>
            <person name="Lucas S."/>
            <person name="Han J."/>
            <person name="Lapidus A."/>
            <person name="Cheng J.-F."/>
            <person name="Goodwin L."/>
            <person name="Pitluck S."/>
            <person name="Peters L."/>
            <person name="Zeytun A."/>
            <person name="Detter J.C."/>
            <person name="Han C."/>
            <person name="Tapia R."/>
            <person name="Land M."/>
            <person name="Hauser L."/>
            <person name="Kyrpides N."/>
            <person name="Ivanova N."/>
            <person name="Mikhailova N."/>
            <person name="Pagani I."/>
            <person name="Oosterkamp M."/>
            <person name="Pieper D."/>
            <person name="van Berkel W."/>
            <person name="Langenhoff A."/>
            <person name="Smidt H."/>
            <person name="Stams A."/>
            <person name="Woyke T."/>
        </authorList>
    </citation>
    <scope>NUCLEOTIDE SEQUENCE [LARGE SCALE GENOMIC DNA]</scope>
    <source>
        <strain evidence="6">DSM 14773 / CIP 107495 / K601</strain>
    </source>
</reference>
<proteinExistence type="inferred from homology"/>
<dbReference type="Proteomes" id="UP000007938">
    <property type="component" value="Chromosome"/>
</dbReference>
<dbReference type="PANTHER" id="PTHR33375">
    <property type="entry name" value="CHROMOSOME-PARTITIONING PROTEIN PARB-RELATED"/>
    <property type="match status" value="1"/>
</dbReference>
<protein>
    <submittedName>
        <fullName evidence="5">PRTRC system ParB family protein</fullName>
    </submittedName>
</protein>
<dbReference type="SUPFAM" id="SSF109709">
    <property type="entry name" value="KorB DNA-binding domain-like"/>
    <property type="match status" value="1"/>
</dbReference>
<dbReference type="NCBIfam" id="TIGR03734">
    <property type="entry name" value="PRTRC_parB"/>
    <property type="match status" value="1"/>
</dbReference>
<dbReference type="Pfam" id="PF17762">
    <property type="entry name" value="HTH_ParB"/>
    <property type="match status" value="1"/>
</dbReference>
<dbReference type="SUPFAM" id="SSF110849">
    <property type="entry name" value="ParB/Sulfiredoxin"/>
    <property type="match status" value="1"/>
</dbReference>
<organism evidence="5 6">
    <name type="scientific">Alicycliphilus denitrificans (strain DSM 14773 / CIP 107495 / K601)</name>
    <dbReference type="NCBI Taxonomy" id="596154"/>
    <lineage>
        <taxon>Bacteria</taxon>
        <taxon>Pseudomonadati</taxon>
        <taxon>Pseudomonadota</taxon>
        <taxon>Betaproteobacteria</taxon>
        <taxon>Burkholderiales</taxon>
        <taxon>Comamonadaceae</taxon>
        <taxon>Alicycliphilus</taxon>
    </lineage>
</organism>
<evidence type="ECO:0000256" key="2">
    <source>
        <dbReference type="ARBA" id="ARBA00022829"/>
    </source>
</evidence>
<dbReference type="Gene3D" id="3.90.1530.30">
    <property type="match status" value="1"/>
</dbReference>
<feature type="domain" description="ParB-like N-terminal" evidence="4">
    <location>
        <begin position="10"/>
        <end position="102"/>
    </location>
</feature>
<dbReference type="GO" id="GO:0005694">
    <property type="term" value="C:chromosome"/>
    <property type="evidence" value="ECO:0007669"/>
    <property type="project" value="TreeGrafter"/>
</dbReference>
<dbReference type="Gene3D" id="1.10.10.2830">
    <property type="match status" value="1"/>
</dbReference>
<dbReference type="InterPro" id="IPR022396">
    <property type="entry name" value="PRTRC_ParB"/>
</dbReference>
<dbReference type="InterPro" id="IPR050336">
    <property type="entry name" value="Chromosome_partition/occlusion"/>
</dbReference>
<accession>F4GGH2</accession>
<feature type="region of interest" description="Disordered" evidence="3">
    <location>
        <begin position="351"/>
        <end position="380"/>
    </location>
</feature>
<evidence type="ECO:0000313" key="5">
    <source>
        <dbReference type="EMBL" id="AEB85126.1"/>
    </source>
</evidence>
<feature type="region of interest" description="Disordered" evidence="3">
    <location>
        <begin position="568"/>
        <end position="597"/>
    </location>
</feature>
<dbReference type="PANTHER" id="PTHR33375:SF1">
    <property type="entry name" value="CHROMOSOME-PARTITIONING PROTEIN PARB-RELATED"/>
    <property type="match status" value="1"/>
</dbReference>
<dbReference type="HOGENOM" id="CLU_035398_0_0_4"/>
<evidence type="ECO:0000256" key="1">
    <source>
        <dbReference type="ARBA" id="ARBA00006295"/>
    </source>
</evidence>
<dbReference type="eggNOG" id="COG1475">
    <property type="taxonomic scope" value="Bacteria"/>
</dbReference>
<feature type="compositionally biased region" description="Low complexity" evidence="3">
    <location>
        <begin position="365"/>
        <end position="376"/>
    </location>
</feature>
<dbReference type="Pfam" id="PF02195">
    <property type="entry name" value="ParB_N"/>
    <property type="match status" value="1"/>
</dbReference>
<reference evidence="5 6" key="1">
    <citation type="journal article" date="2011" name="J. Bacteriol.">
        <title>Genome Sequences of Alicycliphilus denitrificans Strains BC and K601T.</title>
        <authorList>
            <person name="Oosterkamp M.J."/>
            <person name="Veuskens T."/>
            <person name="Plugge C.M."/>
            <person name="Langenhoff A.A."/>
            <person name="Gerritse J."/>
            <person name="van Berkel W.J."/>
            <person name="Pieper D.H."/>
            <person name="Junca H."/>
            <person name="Goodwin L.A."/>
            <person name="Daligault H.E."/>
            <person name="Bruce D.C."/>
            <person name="Detter J.C."/>
            <person name="Tapia R."/>
            <person name="Han C.S."/>
            <person name="Land M.L."/>
            <person name="Hauser L.J."/>
            <person name="Smidt H."/>
            <person name="Stams A.J."/>
        </authorList>
    </citation>
    <scope>NUCLEOTIDE SEQUENCE [LARGE SCALE GENOMIC DNA]</scope>
    <source>
        <strain evidence="6">DSM 14773 / CIP 107495 / K601</strain>
    </source>
</reference>
<dbReference type="InterPro" id="IPR036086">
    <property type="entry name" value="ParB/Sulfiredoxin_sf"/>
</dbReference>
<sequence>MTDTPHPSQPTLPIRRIVQGRNPRTYFDPDKMAELEEGIRAVGVLEPIVVRPIPGTDRYEIIAGERRWRAARNVFGDGYDMPVVIKDASDETAEAMSVIENYHREDMSPAEEAHAAQRQLLRQRGDKEETARLMGWSPDVLERRLALLACTPAVLQALTSRTILLGHAELLSGIPPDKQDTVLEGILAQKVPVAVLKAQLGRYARRLADAIFDTAQCGGCAHNSARQAGLFAESLGEGYCQHPSHFEELTLQAVQARADALRDEFPVIRIVKASDGFTPLPLTAEGDLGVGAPQYTSCQGCQSFGCSVSAMPGSYGEVTRSLCFDAACNSQKVALWRKAQRDAQAAVAEAAGKGSAKAGKRNKSAAKSAAVAPANQTPQRVAAHRLTEWRKWLAKALMAEPQRSQRVLIALALAGRGADLREAQFRNAFERIAGQPGRAGFGVRGGLQRADAAPEAQLERLLQAATASAAFGVSTSDLELLLNYAEVDEGRYFQWDKAFLDLFTMSELESLAAEVGLKKAMGSGFKVARSGKKQEFIAALLKVPGFAYQGTVPAVMCYPRQPILADEAQNGSGEADEVEGSETSGAVAEPQPEPALV</sequence>
<dbReference type="InterPro" id="IPR004437">
    <property type="entry name" value="ParB/RepB/Spo0J"/>
</dbReference>
<dbReference type="GO" id="GO:0007059">
    <property type="term" value="P:chromosome segregation"/>
    <property type="evidence" value="ECO:0007669"/>
    <property type="project" value="UniProtKB-KW"/>
</dbReference>
<keyword evidence="2" id="KW-0159">Chromosome partition</keyword>
<dbReference type="KEGG" id="adk:Alide2_2777"/>
<name>F4GGH2_ALIDK</name>
<dbReference type="OrthoDB" id="9796891at2"/>
<evidence type="ECO:0000259" key="4">
    <source>
        <dbReference type="SMART" id="SM00470"/>
    </source>
</evidence>
<dbReference type="SMART" id="SM00470">
    <property type="entry name" value="ParB"/>
    <property type="match status" value="1"/>
</dbReference>
<keyword evidence="6" id="KW-1185">Reference proteome</keyword>
<dbReference type="NCBIfam" id="TIGR00180">
    <property type="entry name" value="parB_part"/>
    <property type="match status" value="1"/>
</dbReference>
<evidence type="ECO:0000313" key="6">
    <source>
        <dbReference type="Proteomes" id="UP000007938"/>
    </source>
</evidence>
<dbReference type="InterPro" id="IPR003115">
    <property type="entry name" value="ParB_N"/>
</dbReference>
<dbReference type="AlphaFoldDB" id="F4GGH2"/>
<gene>
    <name evidence="5" type="ordered locus">Alide2_2777</name>
</gene>